<keyword evidence="4" id="KW-0862">Zinc</keyword>
<evidence type="ECO:0000256" key="6">
    <source>
        <dbReference type="SAM" id="Coils"/>
    </source>
</evidence>
<evidence type="ECO:0000256" key="1">
    <source>
        <dbReference type="ARBA" id="ARBA00004123"/>
    </source>
</evidence>
<dbReference type="PANTHER" id="PTHR46481">
    <property type="entry name" value="ZINC FINGER BED DOMAIN-CONTAINING PROTEIN 4"/>
    <property type="match status" value="1"/>
</dbReference>
<dbReference type="GO" id="GO:0005634">
    <property type="term" value="C:nucleus"/>
    <property type="evidence" value="ECO:0007669"/>
    <property type="project" value="UniProtKB-SubCell"/>
</dbReference>
<dbReference type="AlphaFoldDB" id="A0A7R9HQB5"/>
<dbReference type="InterPro" id="IPR012337">
    <property type="entry name" value="RNaseH-like_sf"/>
</dbReference>
<dbReference type="EMBL" id="OB794577">
    <property type="protein sequence ID" value="CAD7430640.1"/>
    <property type="molecule type" value="Genomic_DNA"/>
</dbReference>
<keyword evidence="2" id="KW-0479">Metal-binding</keyword>
<proteinExistence type="predicted"/>
<keyword evidence="6" id="KW-0175">Coiled coil</keyword>
<dbReference type="InterPro" id="IPR052035">
    <property type="entry name" value="ZnF_BED_domain_contain"/>
</dbReference>
<sequence>MAYLSIPSHQGGDSWSRSPREEHLLGRDTTRPTCVVARYWSPIDNNLPGGQQLYCRCIIAPLCGGSSCQLSLSTKEAMELLYLQTRGDGPTCPLPSESHWHEYTEEIERLRQDLVSAREKSGVYLSIENYNKMIAQMEQSEKEMSQKLSTIKLLNEQMEEKELICQQLNMKLERRTQRLQETHQTLCVTKRERDETAHLLERHMQTEEVLGDQARTLLSVAEESSKDTYRLHDKLSRKSKNIDKKSAECRTCRKNFKTPSGTTKTLLNHLQKHPGKYKEFLDENNKKDLPAPAPRKDRTVQQNIQTMLSREKMVSSHPYAQTTTNKITNMLVKGLLPYSFVEEEGFVELVKHFAPNYKIPARTTFSRNYLAVDDSKSECPGVKKLLQKAKNIVGHYRRSSQARERLHSLQERMQVPQLELIQYVETRWSSEYCMLQRLVEMKGPIAAELAQSEHNIEPLTNADWAQAKGVLEVLEPLAQATKEISGDSYPTSSMVIPILHCLSSHLNSRIQRQEEANLSTALRNELYRDFEEMDSTADEPEPSTSNSGLWSFFDSLPNERKEMNISEEVEKYLSEPRVYYVDLHTNWLTILLLLRSVESENEDIIVNFHRNMNHDLSLLEGSLQQFTQVYHKYKSGLESNLGDHLEDGVAHLIGLSNEMSTLVESHNKIMQQLKKGSSERVHDSKRMIQDQLASLRQTCDLESNKLHTFHVDSASPGIQNILYFLELQKTVTVALNQLSDNPLSLMMKLMEDHVSQVKQIVSSVKENHRALVASVKKREEDAHKFREAVKDKDKRDTAIAEDGSYLFVCYPASVASLTVSFHIGSNTDAKPEVLISQESAPKPPTPLKDHTCKPQYMYGTSLVVRQKL</sequence>
<evidence type="ECO:0000313" key="8">
    <source>
        <dbReference type="EMBL" id="CAD7430640.1"/>
    </source>
</evidence>
<name>A0A7R9HQB5_9NEOP</name>
<dbReference type="SUPFAM" id="SSF53098">
    <property type="entry name" value="Ribonuclease H-like"/>
    <property type="match status" value="1"/>
</dbReference>
<keyword evidence="3" id="KW-0863">Zinc-finger</keyword>
<dbReference type="PANTHER" id="PTHR46481:SF10">
    <property type="entry name" value="ZINC FINGER BED DOMAIN-CONTAINING PROTEIN 39"/>
    <property type="match status" value="1"/>
</dbReference>
<comment type="subcellular location">
    <subcellularLocation>
        <location evidence="1">Nucleus</location>
    </subcellularLocation>
</comment>
<keyword evidence="5" id="KW-0539">Nucleus</keyword>
<gene>
    <name evidence="8" type="ORF">TMSB3V08_LOCUS7394</name>
</gene>
<organism evidence="8">
    <name type="scientific">Timema monikensis</name>
    <dbReference type="NCBI Taxonomy" id="170555"/>
    <lineage>
        <taxon>Eukaryota</taxon>
        <taxon>Metazoa</taxon>
        <taxon>Ecdysozoa</taxon>
        <taxon>Arthropoda</taxon>
        <taxon>Hexapoda</taxon>
        <taxon>Insecta</taxon>
        <taxon>Pterygota</taxon>
        <taxon>Neoptera</taxon>
        <taxon>Polyneoptera</taxon>
        <taxon>Phasmatodea</taxon>
        <taxon>Timematodea</taxon>
        <taxon>Timematoidea</taxon>
        <taxon>Timematidae</taxon>
        <taxon>Timema</taxon>
    </lineage>
</organism>
<dbReference type="GO" id="GO:0008270">
    <property type="term" value="F:zinc ion binding"/>
    <property type="evidence" value="ECO:0007669"/>
    <property type="project" value="UniProtKB-KW"/>
</dbReference>
<evidence type="ECO:0000256" key="2">
    <source>
        <dbReference type="ARBA" id="ARBA00022723"/>
    </source>
</evidence>
<reference evidence="8" key="1">
    <citation type="submission" date="2020-11" db="EMBL/GenBank/DDBJ databases">
        <authorList>
            <person name="Tran Van P."/>
        </authorList>
    </citation>
    <scope>NUCLEOTIDE SEQUENCE</scope>
</reference>
<evidence type="ECO:0000256" key="3">
    <source>
        <dbReference type="ARBA" id="ARBA00022771"/>
    </source>
</evidence>
<evidence type="ECO:0000256" key="5">
    <source>
        <dbReference type="ARBA" id="ARBA00023242"/>
    </source>
</evidence>
<accession>A0A7R9HQB5</accession>
<feature type="coiled-coil region" evidence="6">
    <location>
        <begin position="100"/>
        <end position="171"/>
    </location>
</feature>
<evidence type="ECO:0000256" key="4">
    <source>
        <dbReference type="ARBA" id="ARBA00022833"/>
    </source>
</evidence>
<evidence type="ECO:0000256" key="7">
    <source>
        <dbReference type="SAM" id="MobiDB-lite"/>
    </source>
</evidence>
<feature type="region of interest" description="Disordered" evidence="7">
    <location>
        <begin position="1"/>
        <end position="23"/>
    </location>
</feature>
<protein>
    <submittedName>
        <fullName evidence="8">Uncharacterized protein</fullName>
    </submittedName>
</protein>
<feature type="compositionally biased region" description="Polar residues" evidence="7">
    <location>
        <begin position="7"/>
        <end position="17"/>
    </location>
</feature>